<gene>
    <name evidence="2" type="ORF">J0J69_00655</name>
    <name evidence="3" type="ORF">J0J70_06945</name>
</gene>
<organism evidence="3 5">
    <name type="scientific">Turicibacter bilis</name>
    <dbReference type="NCBI Taxonomy" id="2735723"/>
    <lineage>
        <taxon>Bacteria</taxon>
        <taxon>Bacillati</taxon>
        <taxon>Bacillota</taxon>
        <taxon>Erysipelotrichia</taxon>
        <taxon>Erysipelotrichales</taxon>
        <taxon>Turicibacteraceae</taxon>
        <taxon>Turicibacter</taxon>
    </lineage>
</organism>
<keyword evidence="1" id="KW-1133">Transmembrane helix</keyword>
<accession>A0A9Q9CP16</accession>
<evidence type="ECO:0000313" key="4">
    <source>
        <dbReference type="Proteomes" id="UP001058016"/>
    </source>
</evidence>
<evidence type="ECO:0000313" key="2">
    <source>
        <dbReference type="EMBL" id="UUF06132.1"/>
    </source>
</evidence>
<sequence>MKIRIKRKGNKIWVHSSICIVLGVGVIGGICYKRRRQKSVDLMKEVALSLFNNTINERMSPIKNGQLEWHIEIKKIQVISGNIEEFIVKIDYDLNLIDDLECEYQTEHWMMRIKRGENKGYEVVEQGEEL</sequence>
<dbReference type="Proteomes" id="UP001058016">
    <property type="component" value="Chromosome"/>
</dbReference>
<reference evidence="3 4" key="1">
    <citation type="submission" date="2021-03" db="EMBL/GenBank/DDBJ databases">
        <title>Comparative Genomics and Metabolomics in the genus Turicibacter.</title>
        <authorList>
            <person name="Maki J."/>
            <person name="Looft T."/>
        </authorList>
    </citation>
    <scope>NUCLEOTIDE SEQUENCE</scope>
    <source>
        <strain evidence="3">ISU324</strain>
        <strain evidence="2 4">MMM721</strain>
    </source>
</reference>
<feature type="transmembrane region" description="Helical" evidence="1">
    <location>
        <begin position="12"/>
        <end position="32"/>
    </location>
</feature>
<evidence type="ECO:0000313" key="5">
    <source>
        <dbReference type="Proteomes" id="UP001058072"/>
    </source>
</evidence>
<proteinExistence type="predicted"/>
<dbReference type="RefSeq" id="WP_055305686.1">
    <property type="nucleotide sequence ID" value="NZ_CP071249.1"/>
</dbReference>
<evidence type="ECO:0000256" key="1">
    <source>
        <dbReference type="SAM" id="Phobius"/>
    </source>
</evidence>
<keyword evidence="1" id="KW-0812">Transmembrane</keyword>
<dbReference type="Proteomes" id="UP001058072">
    <property type="component" value="Chromosome"/>
</dbReference>
<dbReference type="AlphaFoldDB" id="A0A9Q9CP16"/>
<keyword evidence="1" id="KW-0472">Membrane</keyword>
<evidence type="ECO:0000313" key="3">
    <source>
        <dbReference type="EMBL" id="UUF07372.1"/>
    </source>
</evidence>
<keyword evidence="4" id="KW-1185">Reference proteome</keyword>
<protein>
    <submittedName>
        <fullName evidence="3">Uncharacterized protein</fullName>
    </submittedName>
</protein>
<dbReference type="EMBL" id="CP071250">
    <property type="protein sequence ID" value="UUF07372.1"/>
    <property type="molecule type" value="Genomic_DNA"/>
</dbReference>
<dbReference type="EMBL" id="CP071249">
    <property type="protein sequence ID" value="UUF06132.1"/>
    <property type="molecule type" value="Genomic_DNA"/>
</dbReference>
<name>A0A9Q9CP16_9FIRM</name>